<gene>
    <name evidence="3" type="ORF">E4K67_21725</name>
</gene>
<dbReference type="AlphaFoldDB" id="A0A4Z0QZB8"/>
<evidence type="ECO:0000256" key="1">
    <source>
        <dbReference type="ARBA" id="ARBA00022729"/>
    </source>
</evidence>
<proteinExistence type="predicted"/>
<dbReference type="EMBL" id="SPQQ01000009">
    <property type="protein sequence ID" value="TGE36151.1"/>
    <property type="molecule type" value="Genomic_DNA"/>
</dbReference>
<accession>A0A4Z0QZB8</accession>
<dbReference type="Proteomes" id="UP000298460">
    <property type="component" value="Unassembled WGS sequence"/>
</dbReference>
<sequence length="206" mass="22574">MCKLDTAQMSKSHNRFRFLNHYGLILLLLSIGMVLILSGCGGLDTHIQPNTSQSQMKQTSTSTTETIHKAYVVGETFKIGDLQYKLNSVKTSYENGVKPPKSGKTFLLIDLTIENHGNADVEVRSMIGFKLYDKDGRIQAFSMNAAQAVKSAMDGTITAGGKMTGELGYEVLKGDQTFKLKILPNPFSSKTAIVDIPISCLLFETI</sequence>
<dbReference type="Pfam" id="PF11611">
    <property type="entry name" value="DUF4352"/>
    <property type="match status" value="1"/>
</dbReference>
<protein>
    <submittedName>
        <fullName evidence="3">DUF4352 domain-containing protein</fullName>
    </submittedName>
</protein>
<organism evidence="3 4">
    <name type="scientific">Desulfosporosinus fructosivorans</name>
    <dbReference type="NCBI Taxonomy" id="2018669"/>
    <lineage>
        <taxon>Bacteria</taxon>
        <taxon>Bacillati</taxon>
        <taxon>Bacillota</taxon>
        <taxon>Clostridia</taxon>
        <taxon>Eubacteriales</taxon>
        <taxon>Desulfitobacteriaceae</taxon>
        <taxon>Desulfosporosinus</taxon>
    </lineage>
</organism>
<feature type="domain" description="DUF4352" evidence="2">
    <location>
        <begin position="72"/>
        <end position="190"/>
    </location>
</feature>
<dbReference type="RefSeq" id="WP_135550569.1">
    <property type="nucleotide sequence ID" value="NZ_SPQQ01000009.1"/>
</dbReference>
<keyword evidence="1" id="KW-0732">Signal</keyword>
<evidence type="ECO:0000313" key="4">
    <source>
        <dbReference type="Proteomes" id="UP000298460"/>
    </source>
</evidence>
<dbReference type="Gene3D" id="2.60.40.1240">
    <property type="match status" value="1"/>
</dbReference>
<dbReference type="InterPro" id="IPR029050">
    <property type="entry name" value="Immunoprotect_excell_Ig-like"/>
</dbReference>
<dbReference type="OrthoDB" id="1795719at2"/>
<keyword evidence="4" id="KW-1185">Reference proteome</keyword>
<evidence type="ECO:0000313" key="3">
    <source>
        <dbReference type="EMBL" id="TGE36151.1"/>
    </source>
</evidence>
<comment type="caution">
    <text evidence="3">The sequence shown here is derived from an EMBL/GenBank/DDBJ whole genome shotgun (WGS) entry which is preliminary data.</text>
</comment>
<evidence type="ECO:0000259" key="2">
    <source>
        <dbReference type="Pfam" id="PF11611"/>
    </source>
</evidence>
<name>A0A4Z0QZB8_9FIRM</name>
<dbReference type="InterPro" id="IPR029051">
    <property type="entry name" value="DUF4352"/>
</dbReference>
<reference evidence="3 4" key="1">
    <citation type="submission" date="2019-03" db="EMBL/GenBank/DDBJ databases">
        <title>Draft Genome Sequence of Desulfosporosinus fructosivorans Strain 63.6F, Isolated from Marine Sediment in the Baltic Sea.</title>
        <authorList>
            <person name="Hausmann B."/>
            <person name="Vandieken V."/>
            <person name="Pjevac P."/>
            <person name="Schreck K."/>
            <person name="Herbold C.W."/>
            <person name="Loy A."/>
        </authorList>
    </citation>
    <scope>NUCLEOTIDE SEQUENCE [LARGE SCALE GENOMIC DNA]</scope>
    <source>
        <strain evidence="3 4">63.6F</strain>
    </source>
</reference>